<protein>
    <submittedName>
        <fullName evidence="1">Uncharacterized protein</fullName>
    </submittedName>
</protein>
<comment type="caution">
    <text evidence="1">The sequence shown here is derived from an EMBL/GenBank/DDBJ whole genome shotgun (WGS) entry which is preliminary data.</text>
</comment>
<reference evidence="1 2" key="1">
    <citation type="submission" date="2018-08" db="EMBL/GenBank/DDBJ databases">
        <title>Genome and evolution of the arbuscular mycorrhizal fungus Diversispora epigaea (formerly Glomus versiforme) and its bacterial endosymbionts.</title>
        <authorList>
            <person name="Sun X."/>
            <person name="Fei Z."/>
            <person name="Harrison M."/>
        </authorList>
    </citation>
    <scope>NUCLEOTIDE SEQUENCE [LARGE SCALE GENOMIC DNA]</scope>
    <source>
        <strain evidence="1 2">IT104</strain>
    </source>
</reference>
<proteinExistence type="predicted"/>
<dbReference type="Proteomes" id="UP000266861">
    <property type="component" value="Unassembled WGS sequence"/>
</dbReference>
<accession>A0A397ITS7</accession>
<evidence type="ECO:0000313" key="1">
    <source>
        <dbReference type="EMBL" id="RHZ79399.1"/>
    </source>
</evidence>
<sequence length="256" mass="28449">MDIDDELTPTNITFPINLNNTQIQNFESSIFASSSSSSLSNESNDDVIDLTEGEKDIIEADFIALEDLFENNDDNSYNHHLFDNPFNWGNDISQMNKANNESTKSINQSEAILQNQNVEESFNQMSSSSVSSFSVSSSPVSSSSILHNQNVDESFNLIQMDSFSVSPPSISSSSAQNDTTISMMTQPINTESKEMNNNDSNSNFNPLPVNILNPEMMNFLNMLNNGLAGNEQQQQNTTFLLSVIKNLMQENNKQNP</sequence>
<evidence type="ECO:0000313" key="2">
    <source>
        <dbReference type="Proteomes" id="UP000266861"/>
    </source>
</evidence>
<dbReference type="EMBL" id="PQFF01000137">
    <property type="protein sequence ID" value="RHZ79399.1"/>
    <property type="molecule type" value="Genomic_DNA"/>
</dbReference>
<dbReference type="AlphaFoldDB" id="A0A397ITS7"/>
<keyword evidence="2" id="KW-1185">Reference proteome</keyword>
<name>A0A397ITS7_9GLOM</name>
<gene>
    <name evidence="1" type="ORF">Glove_146g44</name>
</gene>
<organism evidence="1 2">
    <name type="scientific">Diversispora epigaea</name>
    <dbReference type="NCBI Taxonomy" id="1348612"/>
    <lineage>
        <taxon>Eukaryota</taxon>
        <taxon>Fungi</taxon>
        <taxon>Fungi incertae sedis</taxon>
        <taxon>Mucoromycota</taxon>
        <taxon>Glomeromycotina</taxon>
        <taxon>Glomeromycetes</taxon>
        <taxon>Diversisporales</taxon>
        <taxon>Diversisporaceae</taxon>
        <taxon>Diversispora</taxon>
    </lineage>
</organism>